<keyword evidence="3" id="KW-1185">Reference proteome</keyword>
<accession>R7WLT1</accession>
<dbReference type="AlphaFoldDB" id="R7WLT1"/>
<protein>
    <submittedName>
        <fullName evidence="2">Uncharacterized protein</fullName>
    </submittedName>
</protein>
<evidence type="ECO:0000313" key="2">
    <source>
        <dbReference type="EMBL" id="EOM76276.1"/>
    </source>
</evidence>
<name>R7WLT1_9NOCA</name>
<dbReference type="Proteomes" id="UP000013525">
    <property type="component" value="Unassembled WGS sequence"/>
</dbReference>
<proteinExistence type="predicted"/>
<keyword evidence="1" id="KW-1133">Transmembrane helix</keyword>
<keyword evidence="1" id="KW-0812">Transmembrane</keyword>
<comment type="caution">
    <text evidence="2">The sequence shown here is derived from an EMBL/GenBank/DDBJ whole genome shotgun (WGS) entry which is preliminary data.</text>
</comment>
<evidence type="ECO:0000313" key="3">
    <source>
        <dbReference type="Proteomes" id="UP000013525"/>
    </source>
</evidence>
<gene>
    <name evidence="2" type="ORF">Rrhod_2376</name>
</gene>
<dbReference type="EMBL" id="APMY01000071">
    <property type="protein sequence ID" value="EOM76276.1"/>
    <property type="molecule type" value="Genomic_DNA"/>
</dbReference>
<sequence>MRTETIILAAASGGSPSGIFVALGTIAAISLLVVARNPRNRARVIRWRTHRRPVSYSTAEERFHSKFDGRPIVTADPRRTTIAVSRMNAIANGYGYYYIGENGHLGVSTEVAFQKLPGPPPIRLPSTTNRWKPME</sequence>
<feature type="transmembrane region" description="Helical" evidence="1">
    <location>
        <begin position="6"/>
        <end position="34"/>
    </location>
</feature>
<organism evidence="2 3">
    <name type="scientific">Rhodococcus rhodnii LMG 5362</name>
    <dbReference type="NCBI Taxonomy" id="1273125"/>
    <lineage>
        <taxon>Bacteria</taxon>
        <taxon>Bacillati</taxon>
        <taxon>Actinomycetota</taxon>
        <taxon>Actinomycetes</taxon>
        <taxon>Mycobacteriales</taxon>
        <taxon>Nocardiaceae</taxon>
        <taxon>Rhodococcus</taxon>
    </lineage>
</organism>
<evidence type="ECO:0000256" key="1">
    <source>
        <dbReference type="SAM" id="Phobius"/>
    </source>
</evidence>
<keyword evidence="1" id="KW-0472">Membrane</keyword>
<reference evidence="2 3" key="1">
    <citation type="journal article" date="2013" name="Genome Announc.">
        <title>Draft Genome Sequence of Rhodococcus rhodnii Strain LMG5362, a Symbiont of Rhodnius prolixus (Hemiptera, Reduviidae, Triatominae), the Principle Vector of Trypanosoma cruzi.</title>
        <authorList>
            <person name="Pachebat J.A."/>
            <person name="van Keulen G."/>
            <person name="Whitten M.M."/>
            <person name="Girdwood S."/>
            <person name="Del Sol R."/>
            <person name="Dyson P.J."/>
            <person name="Facey P.D."/>
        </authorList>
    </citation>
    <scope>NUCLEOTIDE SEQUENCE [LARGE SCALE GENOMIC DNA]</scope>
    <source>
        <strain evidence="2 3">LMG 5362</strain>
    </source>
</reference>